<keyword evidence="3" id="KW-1185">Reference proteome</keyword>
<dbReference type="InterPro" id="IPR000182">
    <property type="entry name" value="GNAT_dom"/>
</dbReference>
<dbReference type="InterPro" id="IPR051908">
    <property type="entry name" value="Ribosomal_N-acetyltransferase"/>
</dbReference>
<dbReference type="GO" id="GO:0005737">
    <property type="term" value="C:cytoplasm"/>
    <property type="evidence" value="ECO:0007669"/>
    <property type="project" value="TreeGrafter"/>
</dbReference>
<dbReference type="PROSITE" id="PS51186">
    <property type="entry name" value="GNAT"/>
    <property type="match status" value="1"/>
</dbReference>
<dbReference type="KEGG" id="slk:SLUN_02090"/>
<dbReference type="GO" id="GO:1990189">
    <property type="term" value="F:protein N-terminal-serine acetyltransferase activity"/>
    <property type="evidence" value="ECO:0007669"/>
    <property type="project" value="TreeGrafter"/>
</dbReference>
<dbReference type="InterPro" id="IPR016181">
    <property type="entry name" value="Acyl_CoA_acyltransferase"/>
</dbReference>
<dbReference type="Proteomes" id="UP000244201">
    <property type="component" value="Chromosome"/>
</dbReference>
<evidence type="ECO:0000259" key="1">
    <source>
        <dbReference type="PROSITE" id="PS51186"/>
    </source>
</evidence>
<proteinExistence type="predicted"/>
<dbReference type="PANTHER" id="PTHR43441:SF10">
    <property type="entry name" value="ACETYLTRANSFERASE"/>
    <property type="match status" value="1"/>
</dbReference>
<gene>
    <name evidence="2" type="ORF">SLUN_02090</name>
</gene>
<evidence type="ECO:0000313" key="2">
    <source>
        <dbReference type="EMBL" id="AVZ71205.1"/>
    </source>
</evidence>
<evidence type="ECO:0000313" key="3">
    <source>
        <dbReference type="Proteomes" id="UP000244201"/>
    </source>
</evidence>
<dbReference type="Pfam" id="PF13302">
    <property type="entry name" value="Acetyltransf_3"/>
    <property type="match status" value="1"/>
</dbReference>
<dbReference type="GO" id="GO:0008999">
    <property type="term" value="F:protein-N-terminal-alanine acetyltransferase activity"/>
    <property type="evidence" value="ECO:0007669"/>
    <property type="project" value="TreeGrafter"/>
</dbReference>
<keyword evidence="2" id="KW-0808">Transferase</keyword>
<dbReference type="SUPFAM" id="SSF55729">
    <property type="entry name" value="Acyl-CoA N-acyltransferases (Nat)"/>
    <property type="match status" value="1"/>
</dbReference>
<dbReference type="Gene3D" id="3.40.630.30">
    <property type="match status" value="1"/>
</dbReference>
<feature type="domain" description="N-acetyltransferase" evidence="1">
    <location>
        <begin position="18"/>
        <end position="188"/>
    </location>
</feature>
<dbReference type="OrthoDB" id="2061990at2"/>
<sequence>MNAAVILQAGATPSAPALVLRPWCVVDVAALVEVSADPALRQWTSSPVENDADGARWVQAQQRGWAAGDRFGFAVLEAQPESTHGQLVGNVVLKEITSGKPSAEVGYWTAAHARGRGVAPRALEVLTGWAFDTFAADGLERLELLHQEDNLASCRVAQKSGYDFDRVLPAAPPSFPLDGHLHIRRTDA</sequence>
<protein>
    <submittedName>
        <fullName evidence="2">GNAT family N-acetyltransferase</fullName>
    </submittedName>
</protein>
<dbReference type="EMBL" id="CP026304">
    <property type="protein sequence ID" value="AVZ71205.1"/>
    <property type="molecule type" value="Genomic_DNA"/>
</dbReference>
<name>A0A2R4SWF8_9ACTN</name>
<dbReference type="AlphaFoldDB" id="A0A2R4SWF8"/>
<organism evidence="2 3">
    <name type="scientific">Streptomyces lunaelactis</name>
    <dbReference type="NCBI Taxonomy" id="1535768"/>
    <lineage>
        <taxon>Bacteria</taxon>
        <taxon>Bacillati</taxon>
        <taxon>Actinomycetota</taxon>
        <taxon>Actinomycetes</taxon>
        <taxon>Kitasatosporales</taxon>
        <taxon>Streptomycetaceae</taxon>
        <taxon>Streptomyces</taxon>
    </lineage>
</organism>
<dbReference type="PANTHER" id="PTHR43441">
    <property type="entry name" value="RIBOSOMAL-PROTEIN-SERINE ACETYLTRANSFERASE"/>
    <property type="match status" value="1"/>
</dbReference>
<reference evidence="2 3" key="1">
    <citation type="submission" date="2018-01" db="EMBL/GenBank/DDBJ databases">
        <title>Complete genome sequence of Streptomyces lunaelactis MM109T, a Ferroverdin A producer isolated from cave moonmilk deposits.</title>
        <authorList>
            <person name="Naome A."/>
            <person name="Martinet L."/>
            <person name="Maciejewska M."/>
            <person name="Anderssen S."/>
            <person name="Adam D."/>
            <person name="Tenconi E."/>
            <person name="Deflandre B."/>
            <person name="Arguelles-Arias A."/>
            <person name="Calusinska M."/>
            <person name="Copieters W."/>
            <person name="Karim L."/>
            <person name="Hanikenne M."/>
            <person name="Baurain D."/>
            <person name="van Wezel G."/>
            <person name="Smargiasso N."/>
            <person name="de Pauw E."/>
            <person name="Delfosse P."/>
            <person name="Rigali S."/>
        </authorList>
    </citation>
    <scope>NUCLEOTIDE SEQUENCE [LARGE SCALE GENOMIC DNA]</scope>
    <source>
        <strain evidence="2 3">MM109</strain>
    </source>
</reference>
<accession>A0A2R4SWF8</accession>